<sequence>MADPTSTHASDDRLEPSPEDAEVIALLDRLIGHEVAIRFADCCRIASGATGLIADLPLLSHGMRELESLLRESLLAVLDLPVPPPAGAAERVADIRRLQADKCLTKDEADTLDRRISGDGRHRREITTISTWMELPEDIKNHWLAMAIAQKKGESVHLTRFAHGRSYRERKATNAFFINKVWTPFKLVFREILLALERRYARLYTVVDGLSASTDRVAAAREFADKTPFPIVLQRRFFSGLHTNDWLPALRDNGLFAEPPPAVAAGRQMDWPAGEFLLRLARNTDAATLAQIIEIVQPLLTSQNPVVHSHLTNLAHHLPGAAAAAIAARIPDWLGDATDRRLAYRAAQLVRMIAEGDEGHAAIALAAAVFAVKPSATAFERIQTVLSPLDYAYLLEQAARPLARVAGPQAVALFAGLLVRAGEAFSRMSAENGEDFSAVLWLQRIDALGPGQSSVIDGLTLALRDACLEVTSVAPEHLADVIAVVDDHRYALLRRIALHVLAQHTSAAPTLATAWLCNPDLLHSKACRIEYGALATVWFPHLSEEEQTAILDSVQHPPAAKWNARRAQIAEQLGRSMTDKEESIASDLWFRDRVHAWRSVLPPPAVERLENIVARYGAPSEPGIPIRSAEEASDDDDQLRHLSPAEVVAFVQEWREPSDGPRTEAHLARNVAEIVKEAPGPFASEAAGFADLRPLVLVRYLEGMRDAAQNGLPVAGTLLDLAERVARGESPQSSAGQPVPEVERRGARIAVAELFAALAHRPPTDRPANAAERIVSVLIQLLDDPSPTPDEENDNPMVDRDPCLVAMTTVRGAAVNALLWCAIAARQPESQLPGLPALLPTIMHALEQRLDPQTEPSRCVRSVFGAWLSRLSIADPTWVTGNLRRILPVAPDEDLHWRAAWAGFVRRRFADGQILDHVRDDFVRAIDAAADGRAEDHEAEMHLANRLADCLWNGTIGADDELLQRFLSVASKESRRDLLRSFGIDLPRTGQANARAIPADLYQRLQAYLDLRLAAVHPGGGFEHELEGFGPWIDRPGFDPAWVLRSLDAVLAAGALPEYPTRTLDWLAAHCTVSPAEGLRCLQRVLQRLERDPDHQYVIDYAEASIRPALAAALADPALARTAGDVVGWLLAHGHDRYADLHTPQ</sequence>
<accession>D5LH87</accession>
<keyword evidence="1" id="KW-0614">Plasmid</keyword>
<proteinExistence type="predicted"/>
<name>D5LH87_9PROT</name>
<dbReference type="SUPFAM" id="SSF48371">
    <property type="entry name" value="ARM repeat"/>
    <property type="match status" value="1"/>
</dbReference>
<dbReference type="EMBL" id="GU904167">
    <property type="protein sequence ID" value="ADF27188.1"/>
    <property type="molecule type" value="Genomic_DNA"/>
</dbReference>
<geneLocation type="plasmid" evidence="1">
    <name>p85</name>
</geneLocation>
<organism evidence="1">
    <name type="scientific">Azospirillum baldaniorum</name>
    <dbReference type="NCBI Taxonomy" id="1064539"/>
    <lineage>
        <taxon>Bacteria</taxon>
        <taxon>Pseudomonadati</taxon>
        <taxon>Pseudomonadota</taxon>
        <taxon>Alphaproteobacteria</taxon>
        <taxon>Rhodospirillales</taxon>
        <taxon>Azospirillaceae</taxon>
        <taxon>Azospirillum</taxon>
    </lineage>
</organism>
<dbReference type="InterPro" id="IPR016024">
    <property type="entry name" value="ARM-type_fold"/>
</dbReference>
<evidence type="ECO:0000313" key="1">
    <source>
        <dbReference type="EMBL" id="ADF27188.1"/>
    </source>
</evidence>
<protein>
    <submittedName>
        <fullName evidence="1">Uncharacterized protein</fullName>
    </submittedName>
</protein>
<reference evidence="1" key="1">
    <citation type="journal article" date="2012" name="Russ. J. Genet.">
        <title>Alterations in the primary structure of an 85-MDa plasmid affecting flagellation and motility in the bacterium Azospirillum brasilense Sp245.</title>
        <authorList>
            <person name="Kovtunov E.A."/>
            <person name="Shelud'ko A.V."/>
            <person name="Katsy E.I."/>
        </authorList>
    </citation>
    <scope>NUCLEOTIDE SEQUENCE</scope>
    <source>
        <strain evidence="1">Sp245</strain>
        <plasmid evidence="1">p85</plasmid>
    </source>
</reference>
<dbReference type="AlphaFoldDB" id="D5LH87"/>